<sequence length="304" mass="33214">MLKEESISIYNALMVRNFDITLIRTFTAVADQGSMTIAANMLHLTQGAVSQQIKRLEDMLGCALFERDKRGLRLTDAGERLLGNARRLLLLNDDIWADMTELTIQGSVRLGVPYDLVGATLAPVLKSYAERHPQVEISLVCASSPELLAELEKGTIDLCVVEEQFGASRGECLSVERLVWVGAKAGNAYRKVPLPISMVADTCAFRSSVFAALSNDGRRWRTVFENGNIEATTATVRTDLAVTAWLASTVPADLDILSVEEGLPELPVFAINLHLPKGDATPQALELARHIREGLMRPRQSAAA</sequence>
<dbReference type="InterPro" id="IPR050176">
    <property type="entry name" value="LTTR"/>
</dbReference>
<dbReference type="Proteomes" id="UP000199205">
    <property type="component" value="Unassembled WGS sequence"/>
</dbReference>
<feature type="domain" description="HTH lysR-type" evidence="8">
    <location>
        <begin position="18"/>
        <end position="75"/>
    </location>
</feature>
<evidence type="ECO:0000313" key="10">
    <source>
        <dbReference type="Proteomes" id="UP000199205"/>
    </source>
</evidence>
<dbReference type="PROSITE" id="PS50931">
    <property type="entry name" value="HTH_LYSR"/>
    <property type="match status" value="1"/>
</dbReference>
<dbReference type="InterPro" id="IPR036388">
    <property type="entry name" value="WH-like_DNA-bd_sf"/>
</dbReference>
<evidence type="ECO:0000256" key="1">
    <source>
        <dbReference type="ARBA" id="ARBA00009437"/>
    </source>
</evidence>
<keyword evidence="2" id="KW-0805">Transcription regulation</keyword>
<dbReference type="Pfam" id="PF00126">
    <property type="entry name" value="HTH_1"/>
    <property type="match status" value="1"/>
</dbReference>
<gene>
    <name evidence="9" type="ORF">GA0061101_105322</name>
</gene>
<dbReference type="PANTHER" id="PTHR30579:SF7">
    <property type="entry name" value="HTH-TYPE TRANSCRIPTIONAL REGULATOR LRHA-RELATED"/>
    <property type="match status" value="1"/>
</dbReference>
<accession>A0A1C3VI81</accession>
<comment type="function">
    <text evidence="5">Transcriptional regulator of the ttuABCDE tartrate utilization operon.</text>
</comment>
<evidence type="ECO:0000259" key="8">
    <source>
        <dbReference type="PROSITE" id="PS50931"/>
    </source>
</evidence>
<dbReference type="InterPro" id="IPR000847">
    <property type="entry name" value="LysR_HTH_N"/>
</dbReference>
<dbReference type="PANTHER" id="PTHR30579">
    <property type="entry name" value="TRANSCRIPTIONAL REGULATOR"/>
    <property type="match status" value="1"/>
</dbReference>
<dbReference type="GO" id="GO:0003677">
    <property type="term" value="F:DNA binding"/>
    <property type="evidence" value="ECO:0007669"/>
    <property type="project" value="UniProtKB-KW"/>
</dbReference>
<dbReference type="Pfam" id="PF03466">
    <property type="entry name" value="LysR_substrate"/>
    <property type="match status" value="1"/>
</dbReference>
<evidence type="ECO:0000313" key="9">
    <source>
        <dbReference type="EMBL" id="SCB27408.1"/>
    </source>
</evidence>
<evidence type="ECO:0000256" key="5">
    <source>
        <dbReference type="ARBA" id="ARBA00054626"/>
    </source>
</evidence>
<dbReference type="RefSeq" id="WP_234903730.1">
    <property type="nucleotide sequence ID" value="NZ_FMAF01000005.1"/>
</dbReference>
<dbReference type="PRINTS" id="PR00039">
    <property type="entry name" value="HTHLYSR"/>
</dbReference>
<reference evidence="9 10" key="1">
    <citation type="submission" date="2016-08" db="EMBL/GenBank/DDBJ databases">
        <authorList>
            <person name="Seilhamer J.J."/>
        </authorList>
    </citation>
    <scope>NUCLEOTIDE SEQUENCE [LARGE SCALE GENOMIC DNA]</scope>
    <source>
        <strain evidence="9 10">P1-7</strain>
    </source>
</reference>
<dbReference type="FunFam" id="1.10.10.10:FF:000001">
    <property type="entry name" value="LysR family transcriptional regulator"/>
    <property type="match status" value="1"/>
</dbReference>
<dbReference type="Gene3D" id="3.40.190.10">
    <property type="entry name" value="Periplasmic binding protein-like II"/>
    <property type="match status" value="2"/>
</dbReference>
<dbReference type="SUPFAM" id="SSF46785">
    <property type="entry name" value="Winged helix' DNA-binding domain"/>
    <property type="match status" value="1"/>
</dbReference>
<dbReference type="Gene3D" id="1.10.10.10">
    <property type="entry name" value="Winged helix-like DNA-binding domain superfamily/Winged helix DNA-binding domain"/>
    <property type="match status" value="1"/>
</dbReference>
<dbReference type="InterPro" id="IPR036390">
    <property type="entry name" value="WH_DNA-bd_sf"/>
</dbReference>
<keyword evidence="3 9" id="KW-0238">DNA-binding</keyword>
<dbReference type="AlphaFoldDB" id="A0A1C3VI81"/>
<comment type="similarity">
    <text evidence="1">Belongs to the LysR transcriptional regulatory family.</text>
</comment>
<evidence type="ECO:0000256" key="3">
    <source>
        <dbReference type="ARBA" id="ARBA00023125"/>
    </source>
</evidence>
<dbReference type="InterPro" id="IPR005119">
    <property type="entry name" value="LysR_subst-bd"/>
</dbReference>
<dbReference type="GO" id="GO:0003700">
    <property type="term" value="F:DNA-binding transcription factor activity"/>
    <property type="evidence" value="ECO:0007669"/>
    <property type="project" value="InterPro"/>
</dbReference>
<evidence type="ECO:0000256" key="6">
    <source>
        <dbReference type="ARBA" id="ARBA00067332"/>
    </source>
</evidence>
<evidence type="ECO:0000256" key="4">
    <source>
        <dbReference type="ARBA" id="ARBA00023163"/>
    </source>
</evidence>
<keyword evidence="4" id="KW-0804">Transcription</keyword>
<name>A0A1C3VI81_9HYPH</name>
<evidence type="ECO:0000256" key="2">
    <source>
        <dbReference type="ARBA" id="ARBA00023015"/>
    </source>
</evidence>
<dbReference type="SUPFAM" id="SSF53850">
    <property type="entry name" value="Periplasmic binding protein-like II"/>
    <property type="match status" value="1"/>
</dbReference>
<protein>
    <recommendedName>
        <fullName evidence="6">HTH-type transcriptional regulator TtuA</fullName>
    </recommendedName>
    <alternativeName>
        <fullName evidence="7">Tartrate utilization transcriptional regulator</fullName>
    </alternativeName>
</protein>
<dbReference type="EMBL" id="FMAF01000005">
    <property type="protein sequence ID" value="SCB27408.1"/>
    <property type="molecule type" value="Genomic_DNA"/>
</dbReference>
<proteinExistence type="inferred from homology"/>
<organism evidence="9 10">
    <name type="scientific">Rhizobium lusitanum</name>
    <dbReference type="NCBI Taxonomy" id="293958"/>
    <lineage>
        <taxon>Bacteria</taxon>
        <taxon>Pseudomonadati</taxon>
        <taxon>Pseudomonadota</taxon>
        <taxon>Alphaproteobacteria</taxon>
        <taxon>Hyphomicrobiales</taxon>
        <taxon>Rhizobiaceae</taxon>
        <taxon>Rhizobium/Agrobacterium group</taxon>
        <taxon>Rhizobium</taxon>
    </lineage>
</organism>
<evidence type="ECO:0000256" key="7">
    <source>
        <dbReference type="ARBA" id="ARBA00083243"/>
    </source>
</evidence>